<gene>
    <name evidence="1" type="ORF">VP01_2263g1</name>
</gene>
<proteinExistence type="predicted"/>
<name>A0A0L6V8B6_9BASI</name>
<evidence type="ECO:0000313" key="2">
    <source>
        <dbReference type="Proteomes" id="UP000037035"/>
    </source>
</evidence>
<accession>A0A0L6V8B6</accession>
<dbReference type="VEuPathDB" id="FungiDB:VP01_2263g1"/>
<organism evidence="1 2">
    <name type="scientific">Puccinia sorghi</name>
    <dbReference type="NCBI Taxonomy" id="27349"/>
    <lineage>
        <taxon>Eukaryota</taxon>
        <taxon>Fungi</taxon>
        <taxon>Dikarya</taxon>
        <taxon>Basidiomycota</taxon>
        <taxon>Pucciniomycotina</taxon>
        <taxon>Pucciniomycetes</taxon>
        <taxon>Pucciniales</taxon>
        <taxon>Pucciniaceae</taxon>
        <taxon>Puccinia</taxon>
    </lineage>
</organism>
<dbReference type="EMBL" id="LAVV01007129">
    <property type="protein sequence ID" value="KNZ57008.1"/>
    <property type="molecule type" value="Genomic_DNA"/>
</dbReference>
<reference evidence="1 2" key="1">
    <citation type="submission" date="2015-08" db="EMBL/GenBank/DDBJ databases">
        <title>Next Generation Sequencing and Analysis of the Genome of Puccinia sorghi L Schw, the Causal Agent of Maize Common Rust.</title>
        <authorList>
            <person name="Rochi L."/>
            <person name="Burguener G."/>
            <person name="Darino M."/>
            <person name="Turjanski A."/>
            <person name="Kreff E."/>
            <person name="Dieguez M.J."/>
            <person name="Sacco F."/>
        </authorList>
    </citation>
    <scope>NUCLEOTIDE SEQUENCE [LARGE SCALE GENOMIC DNA]</scope>
    <source>
        <strain evidence="1 2">RO10H11247</strain>
    </source>
</reference>
<dbReference type="OrthoDB" id="2449121at2759"/>
<dbReference type="AlphaFoldDB" id="A0A0L6V8B6"/>
<sequence>MASEAQRAMKKYSSHRRIPRGVLMDIHVISG</sequence>
<comment type="caution">
    <text evidence="1">The sequence shown here is derived from an EMBL/GenBank/DDBJ whole genome shotgun (WGS) entry which is preliminary data.</text>
</comment>
<keyword evidence="2" id="KW-1185">Reference proteome</keyword>
<dbReference type="Proteomes" id="UP000037035">
    <property type="component" value="Unassembled WGS sequence"/>
</dbReference>
<evidence type="ECO:0000313" key="1">
    <source>
        <dbReference type="EMBL" id="KNZ57008.1"/>
    </source>
</evidence>
<protein>
    <submittedName>
        <fullName evidence="1">Uncharacterized protein</fullName>
    </submittedName>
</protein>